<feature type="non-terminal residue" evidence="1">
    <location>
        <position position="1"/>
    </location>
</feature>
<organism evidence="1">
    <name type="scientific">Lygus hesperus</name>
    <name type="common">Western plant bug</name>
    <dbReference type="NCBI Taxonomy" id="30085"/>
    <lineage>
        <taxon>Eukaryota</taxon>
        <taxon>Metazoa</taxon>
        <taxon>Ecdysozoa</taxon>
        <taxon>Arthropoda</taxon>
        <taxon>Hexapoda</taxon>
        <taxon>Insecta</taxon>
        <taxon>Pterygota</taxon>
        <taxon>Neoptera</taxon>
        <taxon>Paraneoptera</taxon>
        <taxon>Hemiptera</taxon>
        <taxon>Heteroptera</taxon>
        <taxon>Panheteroptera</taxon>
        <taxon>Cimicomorpha</taxon>
        <taxon>Miridae</taxon>
        <taxon>Mirini</taxon>
        <taxon>Lygus</taxon>
    </lineage>
</organism>
<proteinExistence type="predicted"/>
<name>A0A0K8TGN7_LYGHE</name>
<protein>
    <submittedName>
        <fullName evidence="1">Uncharacterized protein</fullName>
    </submittedName>
</protein>
<evidence type="ECO:0000313" key="1">
    <source>
        <dbReference type="EMBL" id="JAG64659.1"/>
    </source>
</evidence>
<reference evidence="1" key="1">
    <citation type="submission" date="2014-09" db="EMBL/GenBank/DDBJ databases">
        <authorList>
            <person name="Magalhaes I.L.F."/>
            <person name="Oliveira U."/>
            <person name="Santos F.R."/>
            <person name="Vidigal T.H.D.A."/>
            <person name="Brescovit A.D."/>
            <person name="Santos A.J."/>
        </authorList>
    </citation>
    <scope>NUCLEOTIDE SEQUENCE</scope>
</reference>
<accession>A0A0K8TGN7</accession>
<sequence>IPRPNLKVHNNRTSCLLPWLCPIQVPPIDDSPDQEGGTLEQRTKNNHLLIPSKDRECFEDLEGKTMIVQRTFFLEAFSILSDLIQQLSNRNRICNFELFHAQNWSR</sequence>
<dbReference type="AlphaFoldDB" id="A0A0K8TGN7"/>
<dbReference type="EMBL" id="GBRD01001162">
    <property type="protein sequence ID" value="JAG64659.1"/>
    <property type="molecule type" value="Transcribed_RNA"/>
</dbReference>